<dbReference type="EMBL" id="CP058350">
    <property type="protein sequence ID" value="QLF68318.1"/>
    <property type="molecule type" value="Genomic_DNA"/>
</dbReference>
<evidence type="ECO:0000313" key="3">
    <source>
        <dbReference type="Proteomes" id="UP000308530"/>
    </source>
</evidence>
<organism evidence="2 3">
    <name type="scientific">Peteryoungia desertarenae</name>
    <dbReference type="NCBI Taxonomy" id="1813451"/>
    <lineage>
        <taxon>Bacteria</taxon>
        <taxon>Pseudomonadati</taxon>
        <taxon>Pseudomonadota</taxon>
        <taxon>Alphaproteobacteria</taxon>
        <taxon>Hyphomicrobiales</taxon>
        <taxon>Rhizobiaceae</taxon>
        <taxon>Peteryoungia</taxon>
    </lineage>
</organism>
<protein>
    <submittedName>
        <fullName evidence="2">SocA family protein</fullName>
    </submittedName>
</protein>
<evidence type="ECO:0000313" key="2">
    <source>
        <dbReference type="EMBL" id="QLF68318.1"/>
    </source>
</evidence>
<dbReference type="RefSeq" id="WP_138288908.1">
    <property type="nucleotide sequence ID" value="NZ_CP058350.1"/>
</dbReference>
<accession>A0ABX6QIG0</accession>
<evidence type="ECO:0000259" key="1">
    <source>
        <dbReference type="Pfam" id="PF13274"/>
    </source>
</evidence>
<gene>
    <name evidence="2" type="ORF">FE840_001415</name>
</gene>
<keyword evidence="3" id="KW-1185">Reference proteome</keyword>
<feature type="domain" description="Antitoxin SocA-like Panacea" evidence="1">
    <location>
        <begin position="30"/>
        <end position="137"/>
    </location>
</feature>
<proteinExistence type="predicted"/>
<reference evidence="2 3" key="1">
    <citation type="submission" date="2020-06" db="EMBL/GenBank/DDBJ databases">
        <title>Genome sequence of Rhizobium sp strain ADMK78.</title>
        <authorList>
            <person name="Rahi P."/>
        </authorList>
    </citation>
    <scope>NUCLEOTIDE SEQUENCE [LARGE SCALE GENOMIC DNA]</scope>
    <source>
        <strain evidence="2 3">ADMK78</strain>
    </source>
</reference>
<dbReference type="Pfam" id="PF13274">
    <property type="entry name" value="SocA_Panacea"/>
    <property type="match status" value="1"/>
</dbReference>
<dbReference type="Proteomes" id="UP000308530">
    <property type="component" value="Chromosome"/>
</dbReference>
<dbReference type="InterPro" id="IPR025272">
    <property type="entry name" value="SocA_Panacea"/>
</dbReference>
<name>A0ABX6QIG0_9HYPH</name>
<sequence length="190" mass="21714">MTYEPKKAAQLIAYLIHKSGRDRLNVLKAIKLVYLVDRESIKRFGFPVLDEKRCSMPHGPVNSMTYSYVAGDYDADAAGWSNYLRDRENHMIALAAENIDPAELDELSEADIECADAVWQQFGQMNQWELRDWTHDPRNVPEWEDPNGGSTIIPLQRIMHAVGVRDAEQFDQAAKDIRQIDAAFRAARVH</sequence>